<dbReference type="PROSITE" id="PS50949">
    <property type="entry name" value="HTH_GNTR"/>
    <property type="match status" value="1"/>
</dbReference>
<evidence type="ECO:0000313" key="9">
    <source>
        <dbReference type="Proteomes" id="UP000481583"/>
    </source>
</evidence>
<dbReference type="EMBL" id="JAAKZV010000113">
    <property type="protein sequence ID" value="NGN66835.1"/>
    <property type="molecule type" value="Genomic_DNA"/>
</dbReference>
<name>A0A6G4U3M5_9ACTN</name>
<dbReference type="InterPro" id="IPR036388">
    <property type="entry name" value="WH-like_DNA-bd_sf"/>
</dbReference>
<feature type="region of interest" description="Disordered" evidence="6">
    <location>
        <begin position="90"/>
        <end position="111"/>
    </location>
</feature>
<evidence type="ECO:0000256" key="1">
    <source>
        <dbReference type="ARBA" id="ARBA00005384"/>
    </source>
</evidence>
<keyword evidence="2" id="KW-0663">Pyridoxal phosphate</keyword>
<dbReference type="Gene3D" id="3.40.640.10">
    <property type="entry name" value="Type I PLP-dependent aspartate aminotransferase-like (Major domain)"/>
    <property type="match status" value="1"/>
</dbReference>
<keyword evidence="4" id="KW-0238">DNA-binding</keyword>
<keyword evidence="3" id="KW-0805">Transcription regulation</keyword>
<feature type="domain" description="HTH gntR-type" evidence="7">
    <location>
        <begin position="30"/>
        <end position="98"/>
    </location>
</feature>
<dbReference type="Gene3D" id="1.10.10.10">
    <property type="entry name" value="Winged helix-like DNA-binding domain superfamily/Winged helix DNA-binding domain"/>
    <property type="match status" value="1"/>
</dbReference>
<dbReference type="InterPro" id="IPR015422">
    <property type="entry name" value="PyrdxlP-dep_Trfase_small"/>
</dbReference>
<keyword evidence="8" id="KW-0032">Aminotransferase</keyword>
<dbReference type="RefSeq" id="WP_165240143.1">
    <property type="nucleotide sequence ID" value="NZ_JAAKZV010000113.1"/>
</dbReference>
<organism evidence="8 9">
    <name type="scientific">Streptomyces coryli</name>
    <dbReference type="NCBI Taxonomy" id="1128680"/>
    <lineage>
        <taxon>Bacteria</taxon>
        <taxon>Bacillati</taxon>
        <taxon>Actinomycetota</taxon>
        <taxon>Actinomycetes</taxon>
        <taxon>Kitasatosporales</taxon>
        <taxon>Streptomycetaceae</taxon>
        <taxon>Streptomyces</taxon>
    </lineage>
</organism>
<reference evidence="8 9" key="1">
    <citation type="submission" date="2020-02" db="EMBL/GenBank/DDBJ databases">
        <title>Whole-genome analyses of novel actinobacteria.</title>
        <authorList>
            <person name="Sahin N."/>
        </authorList>
    </citation>
    <scope>NUCLEOTIDE SEQUENCE [LARGE SCALE GENOMIC DNA]</scope>
    <source>
        <strain evidence="8 9">A7024</strain>
    </source>
</reference>
<dbReference type="SMART" id="SM00345">
    <property type="entry name" value="HTH_GNTR"/>
    <property type="match status" value="1"/>
</dbReference>
<dbReference type="PANTHER" id="PTHR46577:SF1">
    <property type="entry name" value="HTH-TYPE TRANSCRIPTIONAL REGULATORY PROTEIN GABR"/>
    <property type="match status" value="1"/>
</dbReference>
<dbReference type="Pfam" id="PF00155">
    <property type="entry name" value="Aminotran_1_2"/>
    <property type="match status" value="1"/>
</dbReference>
<dbReference type="AlphaFoldDB" id="A0A6G4U3M5"/>
<gene>
    <name evidence="8" type="ORF">G5C51_23380</name>
</gene>
<dbReference type="SUPFAM" id="SSF46785">
    <property type="entry name" value="Winged helix' DNA-binding domain"/>
    <property type="match status" value="1"/>
</dbReference>
<dbReference type="InterPro" id="IPR036390">
    <property type="entry name" value="WH_DNA-bd_sf"/>
</dbReference>
<evidence type="ECO:0000256" key="4">
    <source>
        <dbReference type="ARBA" id="ARBA00023125"/>
    </source>
</evidence>
<dbReference type="SUPFAM" id="SSF53383">
    <property type="entry name" value="PLP-dependent transferases"/>
    <property type="match status" value="1"/>
</dbReference>
<accession>A0A6G4U3M5</accession>
<dbReference type="InterPro" id="IPR004839">
    <property type="entry name" value="Aminotransferase_I/II_large"/>
</dbReference>
<dbReference type="GO" id="GO:0008483">
    <property type="term" value="F:transaminase activity"/>
    <property type="evidence" value="ECO:0007669"/>
    <property type="project" value="UniProtKB-KW"/>
</dbReference>
<dbReference type="Proteomes" id="UP000481583">
    <property type="component" value="Unassembled WGS sequence"/>
</dbReference>
<keyword evidence="8" id="KW-0808">Transferase</keyword>
<keyword evidence="9" id="KW-1185">Reference proteome</keyword>
<evidence type="ECO:0000259" key="7">
    <source>
        <dbReference type="PROSITE" id="PS50949"/>
    </source>
</evidence>
<dbReference type="GO" id="GO:0003700">
    <property type="term" value="F:DNA-binding transcription factor activity"/>
    <property type="evidence" value="ECO:0007669"/>
    <property type="project" value="InterPro"/>
</dbReference>
<keyword evidence="5" id="KW-0804">Transcription</keyword>
<dbReference type="GO" id="GO:0003677">
    <property type="term" value="F:DNA binding"/>
    <property type="evidence" value="ECO:0007669"/>
    <property type="project" value="UniProtKB-KW"/>
</dbReference>
<dbReference type="Gene3D" id="3.90.1150.10">
    <property type="entry name" value="Aspartate Aminotransferase, domain 1"/>
    <property type="match status" value="1"/>
</dbReference>
<evidence type="ECO:0000256" key="3">
    <source>
        <dbReference type="ARBA" id="ARBA00023015"/>
    </source>
</evidence>
<dbReference type="InterPro" id="IPR000524">
    <property type="entry name" value="Tscrpt_reg_HTH_GntR"/>
</dbReference>
<evidence type="ECO:0000256" key="6">
    <source>
        <dbReference type="SAM" id="MobiDB-lite"/>
    </source>
</evidence>
<dbReference type="GO" id="GO:0030170">
    <property type="term" value="F:pyridoxal phosphate binding"/>
    <property type="evidence" value="ECO:0007669"/>
    <property type="project" value="InterPro"/>
</dbReference>
<sequence>MGTEVDRFPAAGAEPGAVMELIGGWTAGSGPLYRRLADALERAVRDGSLPAGARLPAERALAAALAVSRATVVAAYDALRDRELAVSRRGSGTRIAGRPGVRPPPADGRVQGGQATAVLQRLVDGPAAGGGTISLALADGAAAPEVRAALEDVLRDDLDALLAGGGYHPGGLPVLRAAVADHFTRLGLRTEPGQILVTTGATQGLALAAQMYLRRGSVAVVEAPGWPGCFDTLRAPTGARTHGVPLDEDGLTAAGLAAALAAGPALLYAMPTYQNPTGTLMSAARRQRVADLVAEHRVPLVEDIAYDMRLDDRDEPPPIAAFARPGAEILTLGSLTKSVWGGLRIGWVRGPAAAVERLGRFKAVADLGTPVLDQALAARLLPRVAELRAGRAPELRHRMEHFAALLATALPRWSWQRPDGGSALWIRLPDGVDARVYAQVALRHGVEVVPGAQTDPGGGHDDFIRVPFTLPAERLPELVRRLRDAWAVLERKGTE</sequence>
<dbReference type="CDD" id="cd00609">
    <property type="entry name" value="AAT_like"/>
    <property type="match status" value="1"/>
</dbReference>
<dbReference type="PANTHER" id="PTHR46577">
    <property type="entry name" value="HTH-TYPE TRANSCRIPTIONAL REGULATORY PROTEIN GABR"/>
    <property type="match status" value="1"/>
</dbReference>
<dbReference type="InterPro" id="IPR015424">
    <property type="entry name" value="PyrdxlP-dep_Trfase"/>
</dbReference>
<dbReference type="InterPro" id="IPR015421">
    <property type="entry name" value="PyrdxlP-dep_Trfase_major"/>
</dbReference>
<comment type="caution">
    <text evidence="8">The sequence shown here is derived from an EMBL/GenBank/DDBJ whole genome shotgun (WGS) entry which is preliminary data.</text>
</comment>
<evidence type="ECO:0000256" key="2">
    <source>
        <dbReference type="ARBA" id="ARBA00022898"/>
    </source>
</evidence>
<evidence type="ECO:0000313" key="8">
    <source>
        <dbReference type="EMBL" id="NGN66835.1"/>
    </source>
</evidence>
<evidence type="ECO:0000256" key="5">
    <source>
        <dbReference type="ARBA" id="ARBA00023163"/>
    </source>
</evidence>
<dbReference type="Pfam" id="PF00392">
    <property type="entry name" value="GntR"/>
    <property type="match status" value="1"/>
</dbReference>
<proteinExistence type="inferred from homology"/>
<dbReference type="InterPro" id="IPR051446">
    <property type="entry name" value="HTH_trans_reg/aminotransferase"/>
</dbReference>
<comment type="similarity">
    <text evidence="1">In the C-terminal section; belongs to the class-I pyridoxal-phosphate-dependent aminotransferase family.</text>
</comment>
<protein>
    <submittedName>
        <fullName evidence="8">PLP-dependent aminotransferase family protein</fullName>
    </submittedName>
</protein>